<sequence>MAASLQNANSNDITSVISTLGQRAGDRARDGKSSEQLTGPRRAAILMLALGEQYGGKIWSLLDDDEVRQLSLEMSTLGTVEVGTVEDMLLEFVSRMSASGALMGNFDATERLLQQYLPPERVNGIMDEIRGPAGRNMWEKLSNVQEEVLANYLKNEYPQTIAVVLSKLKPEHAARVLGILPEELALDVVNRMLKMEAVQKEVIESVEKTLRTEFMSNLSQTRRRDAHEVMAEIFNNFDRQTETRFITSLEEDNRESAERIKALMFTFDDLVKLDSGSAQTLMRNVDKDKLGVALKSANEDVRNFFFGNMSSRAAKMLQDDMAAMGPVRLRDVDEAQALLVNLAKDLAAKGEIMLTKNRADDELVY</sequence>
<feature type="domain" description="Flagellar motor switch protein FliG middle" evidence="12">
    <location>
        <begin position="147"/>
        <end position="220"/>
    </location>
</feature>
<dbReference type="GO" id="GO:0003774">
    <property type="term" value="F:cytoskeletal motor activity"/>
    <property type="evidence" value="ECO:0007669"/>
    <property type="project" value="InterPro"/>
</dbReference>
<evidence type="ECO:0000313" key="15">
    <source>
        <dbReference type="Proteomes" id="UP000051936"/>
    </source>
</evidence>
<dbReference type="GO" id="GO:0006935">
    <property type="term" value="P:chemotaxis"/>
    <property type="evidence" value="ECO:0007669"/>
    <property type="project" value="UniProtKB-KW"/>
</dbReference>
<dbReference type="Pfam" id="PF01706">
    <property type="entry name" value="FliG_C"/>
    <property type="match status" value="1"/>
</dbReference>
<keyword evidence="8" id="KW-0472">Membrane</keyword>
<evidence type="ECO:0000256" key="9">
    <source>
        <dbReference type="ARBA" id="ARBA00023143"/>
    </source>
</evidence>
<dbReference type="Gene3D" id="1.10.220.30">
    <property type="match status" value="3"/>
</dbReference>
<evidence type="ECO:0000259" key="12">
    <source>
        <dbReference type="Pfam" id="PF14841"/>
    </source>
</evidence>
<keyword evidence="14" id="KW-0282">Flagellum</keyword>
<evidence type="ECO:0000256" key="6">
    <source>
        <dbReference type="ARBA" id="ARBA00022500"/>
    </source>
</evidence>
<dbReference type="RefSeq" id="WP_057757468.1">
    <property type="nucleotide sequence ID" value="NZ_LJYG01000111.1"/>
</dbReference>
<evidence type="ECO:0000256" key="2">
    <source>
        <dbReference type="ARBA" id="ARBA00004515"/>
    </source>
</evidence>
<evidence type="ECO:0000256" key="10">
    <source>
        <dbReference type="ARBA" id="ARBA00025598"/>
    </source>
</evidence>
<dbReference type="FunFam" id="1.10.220.30:FF:000001">
    <property type="entry name" value="Flagellar motor switch protein FliG"/>
    <property type="match status" value="1"/>
</dbReference>
<dbReference type="InterPro" id="IPR000090">
    <property type="entry name" value="Flg_Motor_Flig"/>
</dbReference>
<feature type="domain" description="Flagellar motor switch protein FliG N-terminal" evidence="13">
    <location>
        <begin position="36"/>
        <end position="138"/>
    </location>
</feature>
<keyword evidence="15" id="KW-1185">Reference proteome</keyword>
<dbReference type="STRING" id="989370.AOQ71_36195"/>
<evidence type="ECO:0000313" key="14">
    <source>
        <dbReference type="EMBL" id="KRQ02040.1"/>
    </source>
</evidence>
<dbReference type="InterPro" id="IPR011002">
    <property type="entry name" value="FliG_a-hlx"/>
</dbReference>
<gene>
    <name evidence="14" type="ORF">AOQ71_36195</name>
</gene>
<dbReference type="GO" id="GO:0005886">
    <property type="term" value="C:plasma membrane"/>
    <property type="evidence" value="ECO:0007669"/>
    <property type="project" value="UniProtKB-SubCell"/>
</dbReference>
<proteinExistence type="inferred from homology"/>
<comment type="function">
    <text evidence="10">FliG is one of three proteins (FliG, FliN, FliM) that forms the rotor-mounted switch complex (C ring), located at the base of the basal body. This complex interacts with the CheY and CheZ chemotaxis proteins, in addition to contacting components of the motor that determine the direction of flagellar rotation.</text>
</comment>
<reference evidence="14 15" key="1">
    <citation type="submission" date="2015-09" db="EMBL/GenBank/DDBJ databases">
        <title>Draft Genome Sequence of Bradyrhizobium manausense Strain BR 3351T, a Novel Symbiotic Nitrogen-Fixing Alphaproteobacterium Isolated from Brazilian Amazon Rain Forest.</title>
        <authorList>
            <person name="De Araujo J.L."/>
            <person name="Zilli J.E."/>
        </authorList>
    </citation>
    <scope>NUCLEOTIDE SEQUENCE [LARGE SCALE GENOMIC DNA]</scope>
    <source>
        <strain evidence="14 15">BR3351</strain>
    </source>
</reference>
<keyword evidence="14" id="KW-0969">Cilium</keyword>
<dbReference type="SUPFAM" id="SSF48029">
    <property type="entry name" value="FliG"/>
    <property type="match status" value="2"/>
</dbReference>
<evidence type="ECO:0000259" key="13">
    <source>
        <dbReference type="Pfam" id="PF14842"/>
    </source>
</evidence>
<evidence type="ECO:0000256" key="5">
    <source>
        <dbReference type="ARBA" id="ARBA00022475"/>
    </source>
</evidence>
<keyword evidence="14" id="KW-0966">Cell projection</keyword>
<dbReference type="InterPro" id="IPR023087">
    <property type="entry name" value="Flg_Motor_Flig_C"/>
</dbReference>
<evidence type="ECO:0000256" key="7">
    <source>
        <dbReference type="ARBA" id="ARBA00022779"/>
    </source>
</evidence>
<dbReference type="GO" id="GO:0009425">
    <property type="term" value="C:bacterial-type flagellum basal body"/>
    <property type="evidence" value="ECO:0007669"/>
    <property type="project" value="UniProtKB-SubCell"/>
</dbReference>
<keyword evidence="5" id="KW-1003">Cell membrane</keyword>
<dbReference type="AlphaFoldDB" id="A0A0R3CWP3"/>
<dbReference type="Pfam" id="PF14842">
    <property type="entry name" value="FliG_N"/>
    <property type="match status" value="1"/>
</dbReference>
<evidence type="ECO:0000256" key="4">
    <source>
        <dbReference type="ARBA" id="ARBA00021870"/>
    </source>
</evidence>
<evidence type="ECO:0000256" key="1">
    <source>
        <dbReference type="ARBA" id="ARBA00004117"/>
    </source>
</evidence>
<dbReference type="OrthoDB" id="9780302at2"/>
<dbReference type="GO" id="GO:0071973">
    <property type="term" value="P:bacterial-type flagellum-dependent cell motility"/>
    <property type="evidence" value="ECO:0007669"/>
    <property type="project" value="InterPro"/>
</dbReference>
<evidence type="ECO:0000259" key="11">
    <source>
        <dbReference type="Pfam" id="PF01706"/>
    </source>
</evidence>
<accession>A0A0R3CWP3</accession>
<dbReference type="PRINTS" id="PR00954">
    <property type="entry name" value="FLGMOTORFLIG"/>
</dbReference>
<keyword evidence="7" id="KW-0283">Flagellar rotation</keyword>
<name>A0A0R3CWP3_9BRAD</name>
<dbReference type="PANTHER" id="PTHR30534:SF0">
    <property type="entry name" value="FLAGELLAR MOTOR SWITCH PROTEIN FLIG"/>
    <property type="match status" value="1"/>
</dbReference>
<dbReference type="InterPro" id="IPR028263">
    <property type="entry name" value="FliG_N"/>
</dbReference>
<feature type="domain" description="Flagellar motor switch protein FliG C-terminal" evidence="11">
    <location>
        <begin position="248"/>
        <end position="354"/>
    </location>
</feature>
<evidence type="ECO:0000256" key="8">
    <source>
        <dbReference type="ARBA" id="ARBA00023136"/>
    </source>
</evidence>
<protein>
    <recommendedName>
        <fullName evidence="4">Flagellar motor switch protein FliG</fullName>
    </recommendedName>
</protein>
<evidence type="ECO:0000256" key="3">
    <source>
        <dbReference type="ARBA" id="ARBA00010299"/>
    </source>
</evidence>
<dbReference type="NCBIfam" id="TIGR00207">
    <property type="entry name" value="fliG"/>
    <property type="match status" value="1"/>
</dbReference>
<keyword evidence="9" id="KW-0975">Bacterial flagellum</keyword>
<dbReference type="InterPro" id="IPR032779">
    <property type="entry name" value="FliG_M"/>
</dbReference>
<comment type="caution">
    <text evidence="14">The sequence shown here is derived from an EMBL/GenBank/DDBJ whole genome shotgun (WGS) entry which is preliminary data.</text>
</comment>
<dbReference type="PIRSF" id="PIRSF003161">
    <property type="entry name" value="FliG"/>
    <property type="match status" value="1"/>
</dbReference>
<dbReference type="Pfam" id="PF14841">
    <property type="entry name" value="FliG_M"/>
    <property type="match status" value="1"/>
</dbReference>
<dbReference type="Proteomes" id="UP000051936">
    <property type="component" value="Unassembled WGS sequence"/>
</dbReference>
<dbReference type="PANTHER" id="PTHR30534">
    <property type="entry name" value="FLAGELLAR MOTOR SWITCH PROTEIN FLIG"/>
    <property type="match status" value="1"/>
</dbReference>
<comment type="similarity">
    <text evidence="3">Belongs to the FliG family.</text>
</comment>
<comment type="subcellular location">
    <subcellularLocation>
        <location evidence="1">Bacterial flagellum basal body</location>
    </subcellularLocation>
    <subcellularLocation>
        <location evidence="2">Cell inner membrane</location>
        <topology evidence="2">Peripheral membrane protein</topology>
        <orientation evidence="2">Cytoplasmic side</orientation>
    </subcellularLocation>
</comment>
<keyword evidence="6" id="KW-0145">Chemotaxis</keyword>
<organism evidence="14 15">
    <name type="scientific">Bradyrhizobium manausense</name>
    <dbReference type="NCBI Taxonomy" id="989370"/>
    <lineage>
        <taxon>Bacteria</taxon>
        <taxon>Pseudomonadati</taxon>
        <taxon>Pseudomonadota</taxon>
        <taxon>Alphaproteobacteria</taxon>
        <taxon>Hyphomicrobiales</taxon>
        <taxon>Nitrobacteraceae</taxon>
        <taxon>Bradyrhizobium</taxon>
    </lineage>
</organism>
<dbReference type="EMBL" id="LJYG01000111">
    <property type="protein sequence ID" value="KRQ02040.1"/>
    <property type="molecule type" value="Genomic_DNA"/>
</dbReference>